<organism evidence="2">
    <name type="scientific">Ignisphaera aggregans</name>
    <dbReference type="NCBI Taxonomy" id="334771"/>
    <lineage>
        <taxon>Archaea</taxon>
        <taxon>Thermoproteota</taxon>
        <taxon>Thermoprotei</taxon>
        <taxon>Desulfurococcales</taxon>
        <taxon>Desulfurococcaceae</taxon>
        <taxon>Ignisphaera</taxon>
    </lineage>
</organism>
<comment type="caution">
    <text evidence="2">The sequence shown here is derived from an EMBL/GenBank/DDBJ whole genome shotgun (WGS) entry which is preliminary data.</text>
</comment>
<dbReference type="Gene3D" id="3.50.40.10">
    <property type="entry name" value="Phenylalanyl-trna Synthetase, Chain B, domain 3"/>
    <property type="match status" value="1"/>
</dbReference>
<protein>
    <recommendedName>
        <fullName evidence="1">B3/B4 tRNA-binding domain-containing protein</fullName>
    </recommendedName>
</protein>
<evidence type="ECO:0000313" key="2">
    <source>
        <dbReference type="EMBL" id="HGM07038.1"/>
    </source>
</evidence>
<dbReference type="Pfam" id="PF03483">
    <property type="entry name" value="B3_4"/>
    <property type="match status" value="1"/>
</dbReference>
<gene>
    <name evidence="2" type="ORF">ENU31_01320</name>
</gene>
<reference evidence="2" key="1">
    <citation type="journal article" date="2020" name="mSystems">
        <title>Genome- and Community-Level Interaction Insights into Carbon Utilization and Element Cycling Functions of Hydrothermarchaeota in Hydrothermal Sediment.</title>
        <authorList>
            <person name="Zhou Z."/>
            <person name="Liu Y."/>
            <person name="Xu W."/>
            <person name="Pan J."/>
            <person name="Luo Z.H."/>
            <person name="Li M."/>
        </authorList>
    </citation>
    <scope>NUCLEOTIDE SEQUENCE [LARGE SCALE GENOMIC DNA]</scope>
    <source>
        <strain evidence="2">SpSt-658</strain>
    </source>
</reference>
<dbReference type="InterPro" id="IPR005146">
    <property type="entry name" value="B3/B4_tRNA-bd"/>
</dbReference>
<dbReference type="SUPFAM" id="SSF56037">
    <property type="entry name" value="PheT/TilS domain"/>
    <property type="match status" value="1"/>
</dbReference>
<proteinExistence type="predicted"/>
<dbReference type="EMBL" id="DTCA01000047">
    <property type="protein sequence ID" value="HGM07038.1"/>
    <property type="molecule type" value="Genomic_DNA"/>
</dbReference>
<evidence type="ECO:0000259" key="1">
    <source>
        <dbReference type="SMART" id="SM00873"/>
    </source>
</evidence>
<dbReference type="PANTHER" id="PTHR39209:SF2">
    <property type="entry name" value="CYTOPLASMIC PROTEIN"/>
    <property type="match status" value="1"/>
</dbReference>
<dbReference type="AlphaFoldDB" id="A0A7C4D1B1"/>
<name>A0A7C4D1B1_9CREN</name>
<sequence>MVVELDHNVRSLGIHIAYTISWKDSEKLFEGYPFEDDIRNLITYVKSRYTLDILRNDRIVRAYRDFFWRLGIDPTKTRPASEALVRRALRDQFPRINPVVDAGNIASAYTMVPIGMYDLDKVSLPLTIKFSQGGERFKPIGGGEEVLEKDIPILVDSKGTVMHIYPHRDSIETCVTENTTKIVTIAAGVAGIEKELVMRAVSIVVELLQKIGWSSCNLIIYKD</sequence>
<dbReference type="GO" id="GO:0004826">
    <property type="term" value="F:phenylalanine-tRNA ligase activity"/>
    <property type="evidence" value="ECO:0007669"/>
    <property type="project" value="InterPro"/>
</dbReference>
<feature type="domain" description="B3/B4 tRNA-binding" evidence="1">
    <location>
        <begin position="62"/>
        <end position="213"/>
    </location>
</feature>
<dbReference type="InterPro" id="IPR020825">
    <property type="entry name" value="Phe-tRNA_synthase-like_B3/B4"/>
</dbReference>
<accession>A0A7C4D1B1</accession>
<dbReference type="GO" id="GO:0003723">
    <property type="term" value="F:RNA binding"/>
    <property type="evidence" value="ECO:0007669"/>
    <property type="project" value="InterPro"/>
</dbReference>
<dbReference type="PANTHER" id="PTHR39209">
    <property type="match status" value="1"/>
</dbReference>
<dbReference type="SMART" id="SM00873">
    <property type="entry name" value="B3_4"/>
    <property type="match status" value="1"/>
</dbReference>